<feature type="compositionally biased region" description="Basic and acidic residues" evidence="1">
    <location>
        <begin position="326"/>
        <end position="335"/>
    </location>
</feature>
<feature type="region of interest" description="Disordered" evidence="1">
    <location>
        <begin position="301"/>
        <end position="392"/>
    </location>
</feature>
<feature type="compositionally biased region" description="Polar residues" evidence="1">
    <location>
        <begin position="352"/>
        <end position="367"/>
    </location>
</feature>
<evidence type="ECO:0000313" key="3">
    <source>
        <dbReference type="EMBL" id="CAD9710402.1"/>
    </source>
</evidence>
<dbReference type="EMBL" id="HBHJ01032262">
    <property type="protein sequence ID" value="CAD9710402.1"/>
    <property type="molecule type" value="Transcribed_RNA"/>
</dbReference>
<dbReference type="InterPro" id="IPR036915">
    <property type="entry name" value="Cyclin-like_sf"/>
</dbReference>
<dbReference type="InterPro" id="IPR006671">
    <property type="entry name" value="Cyclin_N"/>
</dbReference>
<feature type="domain" description="Cyclin N-terminal" evidence="2">
    <location>
        <begin position="39"/>
        <end position="152"/>
    </location>
</feature>
<gene>
    <name evidence="3" type="ORF">RMAR1173_LOCUS21395</name>
</gene>
<dbReference type="Pfam" id="PF00134">
    <property type="entry name" value="Cyclin_N"/>
    <property type="match status" value="1"/>
</dbReference>
<organism evidence="3">
    <name type="scientific">Rhizochromulina marina</name>
    <dbReference type="NCBI Taxonomy" id="1034831"/>
    <lineage>
        <taxon>Eukaryota</taxon>
        <taxon>Sar</taxon>
        <taxon>Stramenopiles</taxon>
        <taxon>Ochrophyta</taxon>
        <taxon>Dictyochophyceae</taxon>
        <taxon>Rhizochromulinales</taxon>
        <taxon>Rhizochromulina</taxon>
    </lineage>
</organism>
<feature type="compositionally biased region" description="Polar residues" evidence="1">
    <location>
        <begin position="301"/>
        <end position="315"/>
    </location>
</feature>
<reference evidence="3" key="1">
    <citation type="submission" date="2021-01" db="EMBL/GenBank/DDBJ databases">
        <authorList>
            <person name="Corre E."/>
            <person name="Pelletier E."/>
            <person name="Niang G."/>
            <person name="Scheremetjew M."/>
            <person name="Finn R."/>
            <person name="Kale V."/>
            <person name="Holt S."/>
            <person name="Cochrane G."/>
            <person name="Meng A."/>
            <person name="Brown T."/>
            <person name="Cohen L."/>
        </authorList>
    </citation>
    <scope>NUCLEOTIDE SEQUENCE</scope>
    <source>
        <strain evidence="3">CCMP1243</strain>
    </source>
</reference>
<name>A0A7S2WWR3_9STRA</name>
<dbReference type="SUPFAM" id="SSF47954">
    <property type="entry name" value="Cyclin-like"/>
    <property type="match status" value="1"/>
</dbReference>
<protein>
    <recommendedName>
        <fullName evidence="2">Cyclin N-terminal domain-containing protein</fullName>
    </recommendedName>
</protein>
<sequence length="392" mass="43436">MARARAGEDKEAVVTWLEHAIQREQQRGDDMVHVQRLAAAQTWFVPRWRRVIVGWMEKVVEAYSLDEVTLENAIHYLDTFVVAIMRKGRSLESQQYQATAMVSLLLSSKMYGVTGHQITMSELIALAPQLRLTREFLVNWELQFVATLHFNLFVTTTFEFMDSLLKVYAAHAPESFDLDAVTERAHYIARCIRGNLDSAEFSQSQRALTAVRGALAWGHARSEGLLDSSNPDALRRWLHQCLPVDAGSLPDTGVESLDMVAHRAWMTELANSCGLEPAPECESYLFNLMLSETGAVVAQDNTTEAASPSSVNEPSGSHAVSPETADQLRPRDTKFKRIPLQEQSPSPVGVSNPPTVDSPTASHSTPGRSRKRLLPASASQVDAPATTKRPKE</sequence>
<dbReference type="AlphaFoldDB" id="A0A7S2WWR3"/>
<evidence type="ECO:0000256" key="1">
    <source>
        <dbReference type="SAM" id="MobiDB-lite"/>
    </source>
</evidence>
<dbReference type="Gene3D" id="1.10.472.10">
    <property type="entry name" value="Cyclin-like"/>
    <property type="match status" value="2"/>
</dbReference>
<accession>A0A7S2WWR3</accession>
<proteinExistence type="predicted"/>
<evidence type="ECO:0000259" key="2">
    <source>
        <dbReference type="Pfam" id="PF00134"/>
    </source>
</evidence>
<dbReference type="CDD" id="cd00043">
    <property type="entry name" value="CYCLIN_SF"/>
    <property type="match status" value="1"/>
</dbReference>